<feature type="compositionally biased region" description="Basic and acidic residues" evidence="1">
    <location>
        <begin position="34"/>
        <end position="47"/>
    </location>
</feature>
<proteinExistence type="predicted"/>
<dbReference type="Proteomes" id="UP000600946">
    <property type="component" value="Unassembled WGS sequence"/>
</dbReference>
<keyword evidence="3" id="KW-1185">Reference proteome</keyword>
<evidence type="ECO:0000313" key="2">
    <source>
        <dbReference type="EMBL" id="GGY69863.1"/>
    </source>
</evidence>
<reference evidence="3" key="1">
    <citation type="journal article" date="2019" name="Int. J. Syst. Evol. Microbiol.">
        <title>The Global Catalogue of Microorganisms (GCM) 10K type strain sequencing project: providing services to taxonomists for standard genome sequencing and annotation.</title>
        <authorList>
            <consortium name="The Broad Institute Genomics Platform"/>
            <consortium name="The Broad Institute Genome Sequencing Center for Infectious Disease"/>
            <person name="Wu L."/>
            <person name="Ma J."/>
        </authorList>
    </citation>
    <scope>NUCLEOTIDE SEQUENCE [LARGE SCALE GENOMIC DNA]</scope>
    <source>
        <strain evidence="3">JCM 4594</strain>
    </source>
</reference>
<evidence type="ECO:0000256" key="1">
    <source>
        <dbReference type="SAM" id="MobiDB-lite"/>
    </source>
</evidence>
<sequence length="200" mass="21886">MTGQLPYTHTGYANRRAAAQPGLRCPREHHRPRREATVTDQTHRPDYPPKTPPPPKRPVEPPRPEANTAVAARPRMRAVISNRRAANWTLDNAPWTPAKAGRHILGQLDAWHYQPTAALAACLTQITELLARTALADGGRRVSLHLADQDRQALVMVLSHTAGTDITSDELLRGIADLGASSCGVDTATDGRRLWAVIDL</sequence>
<name>A0ABQ3AWU9_9ACTN</name>
<organism evidence="2 3">
    <name type="scientific">Streptomyces xanthochromogenes</name>
    <dbReference type="NCBI Taxonomy" id="67384"/>
    <lineage>
        <taxon>Bacteria</taxon>
        <taxon>Bacillati</taxon>
        <taxon>Actinomycetota</taxon>
        <taxon>Actinomycetes</taxon>
        <taxon>Kitasatosporales</taxon>
        <taxon>Streptomycetaceae</taxon>
        <taxon>Streptomyces</taxon>
    </lineage>
</organism>
<feature type="region of interest" description="Disordered" evidence="1">
    <location>
        <begin position="1"/>
        <end position="71"/>
    </location>
</feature>
<evidence type="ECO:0000313" key="3">
    <source>
        <dbReference type="Proteomes" id="UP000600946"/>
    </source>
</evidence>
<protein>
    <submittedName>
        <fullName evidence="2">Uncharacterized protein</fullName>
    </submittedName>
</protein>
<accession>A0ABQ3AWU9</accession>
<comment type="caution">
    <text evidence="2">The sequence shown here is derived from an EMBL/GenBank/DDBJ whole genome shotgun (WGS) entry which is preliminary data.</text>
</comment>
<gene>
    <name evidence="2" type="ORF">GCM10010326_75190</name>
</gene>
<dbReference type="EMBL" id="BMUU01000022">
    <property type="protein sequence ID" value="GGY69863.1"/>
    <property type="molecule type" value="Genomic_DNA"/>
</dbReference>